<keyword evidence="2" id="KW-1185">Reference proteome</keyword>
<sequence>MTQQEDGRSETEGRESASLVVMRRRREVLDHFGSCPACGYATHAFLVTTSYADGRTVVTTEGVCGLPCGWSGVIEIERMTTGGRRS</sequence>
<accession>W5TJV0</accession>
<protein>
    <submittedName>
        <fullName evidence="1">Uncharacterized protein</fullName>
    </submittedName>
</protein>
<evidence type="ECO:0000313" key="2">
    <source>
        <dbReference type="Proteomes" id="UP000019150"/>
    </source>
</evidence>
<gene>
    <name evidence="1" type="ORF">NONO_c27290</name>
</gene>
<dbReference type="PATRIC" id="fig|1415166.3.peg.2798"/>
<dbReference type="KEGG" id="nno:NONO_c27290"/>
<evidence type="ECO:0000313" key="1">
    <source>
        <dbReference type="EMBL" id="AHH17521.1"/>
    </source>
</evidence>
<dbReference type="HOGENOM" id="CLU_186852_0_0_11"/>
<proteinExistence type="predicted"/>
<dbReference type="STRING" id="1415166.NONO_c27290"/>
<dbReference type="Proteomes" id="UP000019150">
    <property type="component" value="Chromosome"/>
</dbReference>
<dbReference type="AlphaFoldDB" id="W5TJV0"/>
<dbReference type="RefSeq" id="WP_025348992.1">
    <property type="nucleotide sequence ID" value="NZ_CP006850.1"/>
</dbReference>
<name>W5TJV0_9NOCA</name>
<organism evidence="1 2">
    <name type="scientific">Nocardia nova SH22a</name>
    <dbReference type="NCBI Taxonomy" id="1415166"/>
    <lineage>
        <taxon>Bacteria</taxon>
        <taxon>Bacillati</taxon>
        <taxon>Actinomycetota</taxon>
        <taxon>Actinomycetes</taxon>
        <taxon>Mycobacteriales</taxon>
        <taxon>Nocardiaceae</taxon>
        <taxon>Nocardia</taxon>
    </lineage>
</organism>
<dbReference type="EMBL" id="CP006850">
    <property type="protein sequence ID" value="AHH17521.1"/>
    <property type="molecule type" value="Genomic_DNA"/>
</dbReference>
<reference evidence="1 2" key="1">
    <citation type="journal article" date="2014" name="Appl. Environ. Microbiol.">
        <title>Insights into the Microbial Degradation of Rubber and Gutta-Percha by Analysis of the Complete Genome of Nocardia nova SH22a.</title>
        <authorList>
            <person name="Luo Q."/>
            <person name="Hiessl S."/>
            <person name="Poehlein A."/>
            <person name="Daniel R."/>
            <person name="Steinbuchel A."/>
        </authorList>
    </citation>
    <scope>NUCLEOTIDE SEQUENCE [LARGE SCALE GENOMIC DNA]</scope>
    <source>
        <strain evidence="1">SH22a</strain>
    </source>
</reference>